<dbReference type="STRING" id="180163.SAMN02745174_01047"/>
<evidence type="ECO:0000256" key="5">
    <source>
        <dbReference type="ARBA" id="ARBA00022741"/>
    </source>
</evidence>
<dbReference type="SUPFAM" id="SSF53448">
    <property type="entry name" value="Nucleotide-diphospho-sugar transferases"/>
    <property type="match status" value="1"/>
</dbReference>
<evidence type="ECO:0000256" key="3">
    <source>
        <dbReference type="ARBA" id="ARBA00022679"/>
    </source>
</evidence>
<dbReference type="AlphaFoldDB" id="A0A1T4M113"/>
<dbReference type="InterPro" id="IPR005835">
    <property type="entry name" value="NTP_transferase_dom"/>
</dbReference>
<dbReference type="InterPro" id="IPR049577">
    <property type="entry name" value="GMPP_N"/>
</dbReference>
<evidence type="ECO:0000256" key="1">
    <source>
        <dbReference type="ARBA" id="ARBA00006115"/>
    </source>
</evidence>
<organism evidence="10 11">
    <name type="scientific">Cetobacterium ceti</name>
    <dbReference type="NCBI Taxonomy" id="180163"/>
    <lineage>
        <taxon>Bacteria</taxon>
        <taxon>Fusobacteriati</taxon>
        <taxon>Fusobacteriota</taxon>
        <taxon>Fusobacteriia</taxon>
        <taxon>Fusobacteriales</taxon>
        <taxon>Fusobacteriaceae</taxon>
        <taxon>Cetobacterium</taxon>
    </lineage>
</organism>
<gene>
    <name evidence="10" type="ORF">SAMN02745174_01047</name>
</gene>
<sequence length="361" mass="41240">MKVVLIMAGGSGERFWPLSTREKPKQLLKIFSEKSMIRETVDRVLPIVPKENIFISTNILQWEGIHRELEEIPVDNIIIEPMGRDTASAIGYGAIVIDERFKGCSIELIVLPADHMIKKEASFREVLLKGCQEAKENSVIVTLGIKPTRPETGYGYIEVKKVKDREELKEGNIYRVKRFREKPNQEVAETYVNSGNYLWNSGMFIFSMETIFKNFQVLMEDHWDILKDLREVVKGEVTGEKLSNLAKPYFEKFEKISIDYGIMEQSKNIRVIPCDIGWSDLGSYNAFSEIYTPDSNGNITKGRVVAFESKENIVIGSDFTISLLGVDNLVVVKGENNNILIAKRSRVQDIKKLLDLYRSML</sequence>
<evidence type="ECO:0000313" key="11">
    <source>
        <dbReference type="Proteomes" id="UP000191153"/>
    </source>
</evidence>
<dbReference type="Pfam" id="PF22640">
    <property type="entry name" value="ManC_GMP_beta-helix"/>
    <property type="match status" value="1"/>
</dbReference>
<evidence type="ECO:0000259" key="8">
    <source>
        <dbReference type="Pfam" id="PF00483"/>
    </source>
</evidence>
<feature type="domain" description="MannoseP isomerase/GMP-like beta-helix" evidence="9">
    <location>
        <begin position="302"/>
        <end position="354"/>
    </location>
</feature>
<dbReference type="CDD" id="cd02509">
    <property type="entry name" value="GDP-M1P_Guanylyltransferase"/>
    <property type="match status" value="1"/>
</dbReference>
<dbReference type="InterPro" id="IPR054566">
    <property type="entry name" value="ManC/GMP-like_b-helix"/>
</dbReference>
<dbReference type="OrthoDB" id="9806359at2"/>
<keyword evidence="3 10" id="KW-0808">Transferase</keyword>
<dbReference type="FunFam" id="3.90.550.10:FF:000046">
    <property type="entry name" value="Mannose-1-phosphate guanylyltransferase (GDP)"/>
    <property type="match status" value="1"/>
</dbReference>
<comment type="similarity">
    <text evidence="1">Belongs to the mannose-6-phosphate isomerase type 2 family.</text>
</comment>
<dbReference type="GO" id="GO:0005525">
    <property type="term" value="F:GTP binding"/>
    <property type="evidence" value="ECO:0007669"/>
    <property type="project" value="UniProtKB-KW"/>
</dbReference>
<keyword evidence="4 10" id="KW-0548">Nucleotidyltransferase</keyword>
<evidence type="ECO:0000259" key="9">
    <source>
        <dbReference type="Pfam" id="PF22640"/>
    </source>
</evidence>
<dbReference type="EMBL" id="FUWX01000007">
    <property type="protein sequence ID" value="SJZ60689.1"/>
    <property type="molecule type" value="Genomic_DNA"/>
</dbReference>
<dbReference type="Gene3D" id="3.90.550.10">
    <property type="entry name" value="Spore Coat Polysaccharide Biosynthesis Protein SpsA, Chain A"/>
    <property type="match status" value="1"/>
</dbReference>
<dbReference type="PANTHER" id="PTHR46390:SF1">
    <property type="entry name" value="MANNOSE-1-PHOSPHATE GUANYLYLTRANSFERASE"/>
    <property type="match status" value="1"/>
</dbReference>
<dbReference type="GO" id="GO:0009298">
    <property type="term" value="P:GDP-mannose biosynthetic process"/>
    <property type="evidence" value="ECO:0007669"/>
    <property type="project" value="TreeGrafter"/>
</dbReference>
<dbReference type="Proteomes" id="UP000191153">
    <property type="component" value="Unassembled WGS sequence"/>
</dbReference>
<dbReference type="RefSeq" id="WP_078693559.1">
    <property type="nucleotide sequence ID" value="NZ_FUWX01000007.1"/>
</dbReference>
<comment type="catalytic activity">
    <reaction evidence="7">
        <text>alpha-D-mannose 1-phosphate + GTP + H(+) = GDP-alpha-D-mannose + diphosphate</text>
        <dbReference type="Rhea" id="RHEA:15229"/>
        <dbReference type="ChEBI" id="CHEBI:15378"/>
        <dbReference type="ChEBI" id="CHEBI:33019"/>
        <dbReference type="ChEBI" id="CHEBI:37565"/>
        <dbReference type="ChEBI" id="CHEBI:57527"/>
        <dbReference type="ChEBI" id="CHEBI:58409"/>
        <dbReference type="EC" id="2.7.7.13"/>
    </reaction>
</comment>
<keyword evidence="6" id="KW-0342">GTP-binding</keyword>
<dbReference type="InterPro" id="IPR029044">
    <property type="entry name" value="Nucleotide-diphossugar_trans"/>
</dbReference>
<evidence type="ECO:0000256" key="4">
    <source>
        <dbReference type="ARBA" id="ARBA00022695"/>
    </source>
</evidence>
<evidence type="ECO:0000256" key="7">
    <source>
        <dbReference type="ARBA" id="ARBA00047343"/>
    </source>
</evidence>
<keyword evidence="5" id="KW-0547">Nucleotide-binding</keyword>
<evidence type="ECO:0000313" key="10">
    <source>
        <dbReference type="EMBL" id="SJZ60689.1"/>
    </source>
</evidence>
<keyword evidence="11" id="KW-1185">Reference proteome</keyword>
<proteinExistence type="inferred from homology"/>
<accession>A0A1T4M113</accession>
<dbReference type="InterPro" id="IPR051161">
    <property type="entry name" value="Mannose-6P_isomerase_type2"/>
</dbReference>
<dbReference type="EC" id="2.7.7.13" evidence="2"/>
<evidence type="ECO:0000256" key="2">
    <source>
        <dbReference type="ARBA" id="ARBA00012387"/>
    </source>
</evidence>
<dbReference type="SUPFAM" id="SSF159283">
    <property type="entry name" value="Guanosine diphospho-D-mannose pyrophosphorylase/mannose-6-phosphate isomerase linker domain"/>
    <property type="match status" value="1"/>
</dbReference>
<feature type="domain" description="Nucleotidyl transferase" evidence="8">
    <location>
        <begin position="4"/>
        <end position="290"/>
    </location>
</feature>
<reference evidence="10 11" key="1">
    <citation type="submission" date="2017-02" db="EMBL/GenBank/DDBJ databases">
        <authorList>
            <person name="Peterson S.W."/>
        </authorList>
    </citation>
    <scope>NUCLEOTIDE SEQUENCE [LARGE SCALE GENOMIC DNA]</scope>
    <source>
        <strain evidence="10 11">ATCC 700028</strain>
    </source>
</reference>
<dbReference type="Pfam" id="PF00483">
    <property type="entry name" value="NTP_transferase"/>
    <property type="match status" value="1"/>
</dbReference>
<dbReference type="GO" id="GO:0004475">
    <property type="term" value="F:mannose-1-phosphate guanylyltransferase (GTP) activity"/>
    <property type="evidence" value="ECO:0007669"/>
    <property type="project" value="UniProtKB-EC"/>
</dbReference>
<name>A0A1T4M113_9FUSO</name>
<protein>
    <recommendedName>
        <fullName evidence="2">mannose-1-phosphate guanylyltransferase</fullName>
        <ecNumber evidence="2">2.7.7.13</ecNumber>
    </recommendedName>
</protein>
<evidence type="ECO:0000256" key="6">
    <source>
        <dbReference type="ARBA" id="ARBA00023134"/>
    </source>
</evidence>
<dbReference type="PANTHER" id="PTHR46390">
    <property type="entry name" value="MANNOSE-1-PHOSPHATE GUANYLYLTRANSFERASE"/>
    <property type="match status" value="1"/>
</dbReference>